<proteinExistence type="predicted"/>
<dbReference type="Proteomes" id="UP000249341">
    <property type="component" value="Unassembled WGS sequence"/>
</dbReference>
<organism evidence="2 3">
    <name type="scientific">Actinoplanes lutulentus</name>
    <dbReference type="NCBI Taxonomy" id="1287878"/>
    <lineage>
        <taxon>Bacteria</taxon>
        <taxon>Bacillati</taxon>
        <taxon>Actinomycetota</taxon>
        <taxon>Actinomycetes</taxon>
        <taxon>Micromonosporales</taxon>
        <taxon>Micromonosporaceae</taxon>
        <taxon>Actinoplanes</taxon>
    </lineage>
</organism>
<evidence type="ECO:0000313" key="3">
    <source>
        <dbReference type="Proteomes" id="UP000249341"/>
    </source>
</evidence>
<reference evidence="2 3" key="1">
    <citation type="submission" date="2018-06" db="EMBL/GenBank/DDBJ databases">
        <title>Genomic Encyclopedia of Type Strains, Phase III (KMG-III): the genomes of soil and plant-associated and newly described type strains.</title>
        <authorList>
            <person name="Whitman W."/>
        </authorList>
    </citation>
    <scope>NUCLEOTIDE SEQUENCE [LARGE SCALE GENOMIC DNA]</scope>
    <source>
        <strain evidence="2 3">CGMCC 4.7090</strain>
    </source>
</reference>
<feature type="chain" id="PRO_5039048106" description="DUF3558 domain-containing protein" evidence="1">
    <location>
        <begin position="26"/>
        <end position="182"/>
    </location>
</feature>
<evidence type="ECO:0000313" key="2">
    <source>
        <dbReference type="EMBL" id="RAK27750.1"/>
    </source>
</evidence>
<keyword evidence="3" id="KW-1185">Reference proteome</keyword>
<protein>
    <recommendedName>
        <fullName evidence="4">DUF3558 domain-containing protein</fullName>
    </recommendedName>
</protein>
<gene>
    <name evidence="2" type="ORF">B0I29_122133</name>
</gene>
<dbReference type="PROSITE" id="PS51257">
    <property type="entry name" value="PROKAR_LIPOPROTEIN"/>
    <property type="match status" value="1"/>
</dbReference>
<dbReference type="EMBL" id="QLMJ01000022">
    <property type="protein sequence ID" value="RAK27750.1"/>
    <property type="molecule type" value="Genomic_DNA"/>
</dbReference>
<accession>A0A327Z0J2</accession>
<name>A0A327Z0J2_9ACTN</name>
<keyword evidence="1" id="KW-0732">Signal</keyword>
<dbReference type="AlphaFoldDB" id="A0A327Z0J2"/>
<evidence type="ECO:0000256" key="1">
    <source>
        <dbReference type="SAM" id="SignalP"/>
    </source>
</evidence>
<comment type="caution">
    <text evidence="2">The sequence shown here is derived from an EMBL/GenBank/DDBJ whole genome shotgun (WGS) entry which is preliminary data.</text>
</comment>
<feature type="signal peptide" evidence="1">
    <location>
        <begin position="1"/>
        <end position="25"/>
    </location>
</feature>
<sequence length="182" mass="18543">MSVVIGRSVSAALAIMLLAACGDDAASAEGDSAWKSLAVDCPALTAPAFAGLSAGPASEKIDKAEVLSTVCAYGTPGQGPAVVTQVQIDRVEGVVDSATDRVRNSRTYAEGKESPVITLEGFESEAVAIADGTGAFEASTSSGNGYVSVLVQLEQPVITEAELTAQSEALAQSLRDHLSNLR</sequence>
<evidence type="ECO:0008006" key="4">
    <source>
        <dbReference type="Google" id="ProtNLM"/>
    </source>
</evidence>